<accession>A0A0F6WDM0</accession>
<name>A0A0F6WDM0_9CAUD</name>
<reference evidence="2 3" key="1">
    <citation type="journal article" date="2016" name="Microb. Biotechnol.">
        <title>A novel bacteriophage cocktail reduces and disperses Pseudomonas aeruginosa biofilms under static and flow conditions.</title>
        <authorList>
            <person name="Alves D.R."/>
            <person name="Perez-Esteban P."/>
            <person name="Kot W."/>
            <person name="Bean J.E."/>
            <person name="Arnot T."/>
            <person name="Hansen L.H."/>
            <person name="Enright M.C."/>
            <person name="Jenkins A.T."/>
        </authorList>
    </citation>
    <scope>NUCLEOTIDE SEQUENCE [LARGE SCALE GENOMIC DNA]</scope>
</reference>
<dbReference type="EMBL" id="KR054032">
    <property type="protein sequence ID" value="AKF13986.1"/>
    <property type="molecule type" value="Genomic_DNA"/>
</dbReference>
<protein>
    <submittedName>
        <fullName evidence="2">Uncharacterized protein</fullName>
    </submittedName>
</protein>
<dbReference type="GeneID" id="26632763"/>
<feature type="transmembrane region" description="Helical" evidence="1">
    <location>
        <begin position="33"/>
        <end position="55"/>
    </location>
</feature>
<evidence type="ECO:0000313" key="3">
    <source>
        <dbReference type="Proteomes" id="UP000202885"/>
    </source>
</evidence>
<evidence type="ECO:0000256" key="1">
    <source>
        <dbReference type="SAM" id="Phobius"/>
    </source>
</evidence>
<dbReference type="KEGG" id="vg:26632763"/>
<feature type="transmembrane region" description="Helical" evidence="1">
    <location>
        <begin position="7"/>
        <end position="27"/>
    </location>
</feature>
<keyword evidence="1" id="KW-1133">Transmembrane helix</keyword>
<evidence type="ECO:0000313" key="2">
    <source>
        <dbReference type="EMBL" id="AKF13986.1"/>
    </source>
</evidence>
<organism evidence="2 3">
    <name type="scientific">Pseudomonas phage DL64</name>
    <dbReference type="NCBI Taxonomy" id="1640973"/>
    <lineage>
        <taxon>Viruses</taxon>
        <taxon>Duplodnaviria</taxon>
        <taxon>Heunggongvirae</taxon>
        <taxon>Uroviricota</taxon>
        <taxon>Caudoviricetes</taxon>
        <taxon>Schitoviridae</taxon>
        <taxon>Migulavirinae</taxon>
        <taxon>Litunavirus</taxon>
        <taxon>Litunavirus LIT1</taxon>
    </lineage>
</organism>
<sequence>MGVLKGLFGAGALAGAVIGILFIGFVFSWIFRILGVVVALFIALLILCWVGWEWLKYCFSRKKEGEQ</sequence>
<dbReference type="RefSeq" id="YP_009206225.1">
    <property type="nucleotide sequence ID" value="NC_028885.1"/>
</dbReference>
<keyword evidence="1" id="KW-0472">Membrane</keyword>
<keyword evidence="1" id="KW-0812">Transmembrane</keyword>
<dbReference type="Proteomes" id="UP000202885">
    <property type="component" value="Segment"/>
</dbReference>
<proteinExistence type="predicted"/>